<dbReference type="GeneID" id="115876262"/>
<dbReference type="AlphaFoldDB" id="A0A6J2XA41"/>
<dbReference type="InParanoid" id="A0A6J2XA41"/>
<feature type="region of interest" description="Disordered" evidence="2">
    <location>
        <begin position="24"/>
        <end position="57"/>
    </location>
</feature>
<dbReference type="PANTHER" id="PTHR13282:SF6">
    <property type="entry name" value="PROTEIN FAM32A"/>
    <property type="match status" value="1"/>
</dbReference>
<evidence type="ECO:0000313" key="4">
    <source>
        <dbReference type="RefSeq" id="XP_030747830.1"/>
    </source>
</evidence>
<dbReference type="FunCoup" id="A0A6J2XA41">
    <property type="interactions" value="50"/>
</dbReference>
<reference evidence="4" key="1">
    <citation type="submission" date="2025-08" db="UniProtKB">
        <authorList>
            <consortium name="RefSeq"/>
        </authorList>
    </citation>
    <scope>IDENTIFICATION</scope>
    <source>
        <tissue evidence="4">Gonads</tissue>
    </source>
</reference>
<gene>
    <name evidence="4" type="primary">LOC115876262</name>
</gene>
<keyword evidence="3" id="KW-1185">Reference proteome</keyword>
<organism evidence="3 4">
    <name type="scientific">Sitophilus oryzae</name>
    <name type="common">Rice weevil</name>
    <name type="synonym">Curculio oryzae</name>
    <dbReference type="NCBI Taxonomy" id="7048"/>
    <lineage>
        <taxon>Eukaryota</taxon>
        <taxon>Metazoa</taxon>
        <taxon>Ecdysozoa</taxon>
        <taxon>Arthropoda</taxon>
        <taxon>Hexapoda</taxon>
        <taxon>Insecta</taxon>
        <taxon>Pterygota</taxon>
        <taxon>Neoptera</taxon>
        <taxon>Endopterygota</taxon>
        <taxon>Coleoptera</taxon>
        <taxon>Polyphaga</taxon>
        <taxon>Cucujiformia</taxon>
        <taxon>Curculionidae</taxon>
        <taxon>Dryophthorinae</taxon>
        <taxon>Sitophilus</taxon>
    </lineage>
</organism>
<dbReference type="GO" id="GO:0005730">
    <property type="term" value="C:nucleolus"/>
    <property type="evidence" value="ECO:0007669"/>
    <property type="project" value="TreeGrafter"/>
</dbReference>
<name>A0A6J2XA41_SITOR</name>
<evidence type="ECO:0000256" key="1">
    <source>
        <dbReference type="ARBA" id="ARBA00008948"/>
    </source>
</evidence>
<proteinExistence type="inferred from homology"/>
<dbReference type="KEGG" id="soy:115876262"/>
<dbReference type="OrthoDB" id="205403at2759"/>
<dbReference type="RefSeq" id="XP_030747830.1">
    <property type="nucleotide sequence ID" value="XM_030891970.1"/>
</dbReference>
<dbReference type="PANTHER" id="PTHR13282">
    <property type="entry name" value="PROTEIN FAM32A"/>
    <property type="match status" value="1"/>
</dbReference>
<sequence>MGIEDDDPYAQAAVGKLKIKGDNGIKKKKKKKDKKHLEKQVSKAMESNIETTEHVQPARVTKTKAELAFLKQQEKMQSQRILEKASMTHKERVEKFNQHLDNLTEHFDIPKVSWTK</sequence>
<dbReference type="InterPro" id="IPR013865">
    <property type="entry name" value="FAM32A"/>
</dbReference>
<dbReference type="Pfam" id="PF08555">
    <property type="entry name" value="FAM32A"/>
    <property type="match status" value="1"/>
</dbReference>
<dbReference type="Proteomes" id="UP000504635">
    <property type="component" value="Unplaced"/>
</dbReference>
<protein>
    <submittedName>
        <fullName evidence="4">Protein FAM32A-like</fullName>
    </submittedName>
</protein>
<comment type="similarity">
    <text evidence="1">Belongs to the FAM32 family.</text>
</comment>
<accession>A0A6J2XA41</accession>
<evidence type="ECO:0000313" key="3">
    <source>
        <dbReference type="Proteomes" id="UP000504635"/>
    </source>
</evidence>
<evidence type="ECO:0000256" key="2">
    <source>
        <dbReference type="SAM" id="MobiDB-lite"/>
    </source>
</evidence>